<feature type="transmembrane region" description="Helical" evidence="1">
    <location>
        <begin position="170"/>
        <end position="189"/>
    </location>
</feature>
<keyword evidence="1" id="KW-0812">Transmembrane</keyword>
<feature type="transmembrane region" description="Helical" evidence="1">
    <location>
        <begin position="43"/>
        <end position="63"/>
    </location>
</feature>
<reference evidence="2 3" key="1">
    <citation type="submission" date="2015-02" db="EMBL/GenBank/DDBJ databases">
        <title>Draft genome sequences of ten Microbacterium spp. with emphasis on heavy metal contaminated environments.</title>
        <authorList>
            <person name="Corretto E."/>
        </authorList>
    </citation>
    <scope>NUCLEOTIDE SEQUENCE [LARGE SCALE GENOMIC DNA]</scope>
    <source>
        <strain evidence="2 3">ARN176</strain>
    </source>
</reference>
<keyword evidence="1" id="KW-1133">Transmembrane helix</keyword>
<dbReference type="PATRIC" id="fig|582680.6.peg.2215"/>
<accession>A0A0F0LJW6</accession>
<organism evidence="2 3">
    <name type="scientific">Microbacterium azadirachtae</name>
    <dbReference type="NCBI Taxonomy" id="582680"/>
    <lineage>
        <taxon>Bacteria</taxon>
        <taxon>Bacillati</taxon>
        <taxon>Actinomycetota</taxon>
        <taxon>Actinomycetes</taxon>
        <taxon>Micrococcales</taxon>
        <taxon>Microbacteriaceae</taxon>
        <taxon>Microbacterium</taxon>
    </lineage>
</organism>
<protein>
    <recommendedName>
        <fullName evidence="4">PH domain-containing protein</fullName>
    </recommendedName>
</protein>
<gene>
    <name evidence="2" type="ORF">RS86_02149</name>
</gene>
<proteinExistence type="predicted"/>
<comment type="caution">
    <text evidence="2">The sequence shown here is derived from an EMBL/GenBank/DDBJ whole genome shotgun (WGS) entry which is preliminary data.</text>
</comment>
<dbReference type="STRING" id="582680.RS86_02149"/>
<dbReference type="EMBL" id="JYIX01000035">
    <property type="protein sequence ID" value="KJL32974.1"/>
    <property type="molecule type" value="Genomic_DNA"/>
</dbReference>
<dbReference type="Proteomes" id="UP000033740">
    <property type="component" value="Unassembled WGS sequence"/>
</dbReference>
<sequence>MDQMPVGARTYRASTGIAVLVVCAALAVFLLGDAVVRGSWAQMLLYAPWVLLVLWLIYAISVVSKVRVDEDGARVQNFLRRTAFGWHRVTELDLRWQLDFTLDDGKKLACWGGPGRIQSPRLGKRSGELKVPPSLQALTEVRTRWENAVERPARAAGEGVDAPIRRSWDWPAIGALVAILSWAAISVAVTR</sequence>
<evidence type="ECO:0000313" key="2">
    <source>
        <dbReference type="EMBL" id="KJL32974.1"/>
    </source>
</evidence>
<evidence type="ECO:0008006" key="4">
    <source>
        <dbReference type="Google" id="ProtNLM"/>
    </source>
</evidence>
<evidence type="ECO:0000313" key="3">
    <source>
        <dbReference type="Proteomes" id="UP000033740"/>
    </source>
</evidence>
<feature type="transmembrane region" description="Helical" evidence="1">
    <location>
        <begin position="12"/>
        <end position="31"/>
    </location>
</feature>
<evidence type="ECO:0000256" key="1">
    <source>
        <dbReference type="SAM" id="Phobius"/>
    </source>
</evidence>
<keyword evidence="3" id="KW-1185">Reference proteome</keyword>
<keyword evidence="1" id="KW-0472">Membrane</keyword>
<name>A0A0F0LJW6_9MICO</name>
<dbReference type="AlphaFoldDB" id="A0A0F0LJW6"/>